<feature type="domain" description="Csa3 N-terminal" evidence="2">
    <location>
        <begin position="23"/>
        <end position="144"/>
    </location>
</feature>
<dbReference type="InterPro" id="IPR036390">
    <property type="entry name" value="WH_DNA-bd_sf"/>
</dbReference>
<accession>A1RZX5</accession>
<organism evidence="3 4">
    <name type="scientific">Thermofilum pendens (strain DSM 2475 / Hrk 5)</name>
    <dbReference type="NCBI Taxonomy" id="368408"/>
    <lineage>
        <taxon>Archaea</taxon>
        <taxon>Thermoproteota</taxon>
        <taxon>Thermoprotei</taxon>
        <taxon>Thermofilales</taxon>
        <taxon>Thermofilaceae</taxon>
        <taxon>Thermofilum</taxon>
    </lineage>
</organism>
<name>A1RZX5_THEPD</name>
<dbReference type="EMBL" id="CP000505">
    <property type="protein sequence ID" value="ABL78755.1"/>
    <property type="molecule type" value="Genomic_DNA"/>
</dbReference>
<keyword evidence="4" id="KW-1185">Reference proteome</keyword>
<feature type="domain" description="HTH iclR-type" evidence="1">
    <location>
        <begin position="177"/>
        <end position="221"/>
    </location>
</feature>
<protein>
    <submittedName>
        <fullName evidence="3">Transcriptional regulator, TrmB</fullName>
    </submittedName>
</protein>
<evidence type="ECO:0000313" key="4">
    <source>
        <dbReference type="Proteomes" id="UP000000641"/>
    </source>
</evidence>
<dbReference type="SUPFAM" id="SSF46785">
    <property type="entry name" value="Winged helix' DNA-binding domain"/>
    <property type="match status" value="1"/>
</dbReference>
<dbReference type="GO" id="GO:0006355">
    <property type="term" value="P:regulation of DNA-templated transcription"/>
    <property type="evidence" value="ECO:0007669"/>
    <property type="project" value="InterPro"/>
</dbReference>
<dbReference type="eggNOG" id="arCOG01446">
    <property type="taxonomic scope" value="Archaea"/>
</dbReference>
<dbReference type="InterPro" id="IPR036388">
    <property type="entry name" value="WH-like_DNA-bd_sf"/>
</dbReference>
<evidence type="ECO:0000259" key="2">
    <source>
        <dbReference type="Pfam" id="PF22662"/>
    </source>
</evidence>
<dbReference type="Proteomes" id="UP000000641">
    <property type="component" value="Chromosome"/>
</dbReference>
<dbReference type="Gene3D" id="3.40.50.11700">
    <property type="match status" value="1"/>
</dbReference>
<dbReference type="InterPro" id="IPR010163">
    <property type="entry name" value="Csa3"/>
</dbReference>
<sequence length="235" mass="25338">MTLGAPTARLFRGRGGAIRVIDALVLTLGFEPGPLISAVASAASEGLAEGARVVVLTAGFPDERAERAWLEFQRVVGMMGLARRPGFSVEKREVPLDDFVAAVINVKSLFRGLEDKRVRISITGGMRALGIAVLTAYLLTRWRVDPEVEVYLEGQGRALRLPRLSRVLGVGVPEAWLEVLSALEKSGPLGASDLGGLLGKDRSTVFRYLKRMEEAGLVRQVDGGYVATDLGRLLL</sequence>
<dbReference type="STRING" id="368408.Tpen_1358"/>
<dbReference type="InterPro" id="IPR005471">
    <property type="entry name" value="Tscrpt_reg_IclR_N"/>
</dbReference>
<dbReference type="EnsemblBacteria" id="ABL78755">
    <property type="protein sequence ID" value="ABL78755"/>
    <property type="gene ID" value="Tpen_1358"/>
</dbReference>
<proteinExistence type="predicted"/>
<dbReference type="GO" id="GO:0003677">
    <property type="term" value="F:DNA binding"/>
    <property type="evidence" value="ECO:0007669"/>
    <property type="project" value="InterPro"/>
</dbReference>
<dbReference type="HOGENOM" id="CLU_1178175_0_0_2"/>
<evidence type="ECO:0000313" key="3">
    <source>
        <dbReference type="EMBL" id="ABL78755.1"/>
    </source>
</evidence>
<gene>
    <name evidence="3" type="ordered locus">Tpen_1358</name>
</gene>
<dbReference type="Pfam" id="PF22662">
    <property type="entry name" value="Csa3_N"/>
    <property type="match status" value="1"/>
</dbReference>
<dbReference type="Gene3D" id="1.10.10.10">
    <property type="entry name" value="Winged helix-like DNA-binding domain superfamily/Winged helix DNA-binding domain"/>
    <property type="match status" value="1"/>
</dbReference>
<dbReference type="Pfam" id="PF09339">
    <property type="entry name" value="HTH_IclR"/>
    <property type="match status" value="1"/>
</dbReference>
<dbReference type="NCBIfam" id="TIGR01884">
    <property type="entry name" value="cas_HTH"/>
    <property type="match status" value="1"/>
</dbReference>
<evidence type="ECO:0000259" key="1">
    <source>
        <dbReference type="Pfam" id="PF09339"/>
    </source>
</evidence>
<dbReference type="KEGG" id="tpe:Tpen_1358"/>
<dbReference type="InterPro" id="IPR054588">
    <property type="entry name" value="Csa3_N"/>
</dbReference>
<dbReference type="AlphaFoldDB" id="A1RZX5"/>
<reference evidence="4" key="1">
    <citation type="journal article" date="2008" name="J. Bacteriol.">
        <title>Genome sequence of Thermofilum pendens reveals an exceptional loss of biosynthetic pathways without genome reduction.</title>
        <authorList>
            <person name="Anderson I."/>
            <person name="Rodriguez J."/>
            <person name="Susanti D."/>
            <person name="Porat I."/>
            <person name="Reich C."/>
            <person name="Ulrich L.E."/>
            <person name="Elkins J.G."/>
            <person name="Mavromatis K."/>
            <person name="Lykidis A."/>
            <person name="Kim E."/>
            <person name="Thompson L.S."/>
            <person name="Nolan M."/>
            <person name="Land M."/>
            <person name="Copeland A."/>
            <person name="Lapidus A."/>
            <person name="Lucas S."/>
            <person name="Detter C."/>
            <person name="Zhulin I.B."/>
            <person name="Olsen G.J."/>
            <person name="Whitman W."/>
            <person name="Mukhopadhyay B."/>
            <person name="Bristow J."/>
            <person name="Kyrpides N."/>
        </authorList>
    </citation>
    <scope>NUCLEOTIDE SEQUENCE [LARGE SCALE GENOMIC DNA]</scope>
    <source>
        <strain evidence="4">DSM 2475 / Hrk 5</strain>
    </source>
</reference>